<evidence type="ECO:0000256" key="2">
    <source>
        <dbReference type="ARBA" id="ARBA00013014"/>
    </source>
</evidence>
<dbReference type="EMBL" id="JAENHM010000060">
    <property type="protein sequence ID" value="MBK1840113.1"/>
    <property type="molecule type" value="Genomic_DNA"/>
</dbReference>
<dbReference type="SUPFAM" id="SSF51735">
    <property type="entry name" value="NAD(P)-binding Rossmann-fold domains"/>
    <property type="match status" value="1"/>
</dbReference>
<proteinExistence type="predicted"/>
<evidence type="ECO:0000313" key="9">
    <source>
        <dbReference type="EMBL" id="MBK1840113.1"/>
    </source>
</evidence>
<dbReference type="PANTHER" id="PTHR21708">
    <property type="entry name" value="PROBABLE 2-DEHYDROPANTOATE 2-REDUCTASE"/>
    <property type="match status" value="1"/>
</dbReference>
<comment type="pathway">
    <text evidence="1">Cofactor biosynthesis; (R)-pantothenate biosynthesis; (R)-pantoate from 3-methyl-2-oxobutanoate: step 2/2.</text>
</comment>
<reference evidence="10" key="1">
    <citation type="submission" date="2021-01" db="EMBL/GenBank/DDBJ databases">
        <title>Genome public.</title>
        <authorList>
            <person name="Liu C."/>
            <person name="Sun Q."/>
        </authorList>
    </citation>
    <scope>NUCLEOTIDE SEQUENCE [LARGE SCALE GENOMIC DNA]</scope>
    <source>
        <strain evidence="10">YIM B02556</strain>
    </source>
</reference>
<dbReference type="Gene3D" id="3.40.50.720">
    <property type="entry name" value="NAD(P)-binding Rossmann-like Domain"/>
    <property type="match status" value="1"/>
</dbReference>
<comment type="caution">
    <text evidence="9">The sequence shown here is derived from an EMBL/GenBank/DDBJ whole genome shotgun (WGS) entry which is preliminary data.</text>
</comment>
<dbReference type="InterPro" id="IPR013328">
    <property type="entry name" value="6PGD_dom2"/>
</dbReference>
<keyword evidence="10" id="KW-1185">Reference proteome</keyword>
<keyword evidence="4" id="KW-0566">Pantothenate biosynthesis</keyword>
<evidence type="ECO:0000256" key="4">
    <source>
        <dbReference type="ARBA" id="ARBA00022655"/>
    </source>
</evidence>
<dbReference type="Proteomes" id="UP000652760">
    <property type="component" value="Unassembled WGS sequence"/>
</dbReference>
<organism evidence="9 10">
    <name type="scientific">Azospirillum endophyticum</name>
    <dbReference type="NCBI Taxonomy" id="2800326"/>
    <lineage>
        <taxon>Bacteria</taxon>
        <taxon>Pseudomonadati</taxon>
        <taxon>Pseudomonadota</taxon>
        <taxon>Alphaproteobacteria</taxon>
        <taxon>Rhodospirillales</taxon>
        <taxon>Azospirillaceae</taxon>
        <taxon>Azospirillum</taxon>
    </lineage>
</organism>
<name>A0ABS1F9L1_9PROT</name>
<dbReference type="InterPro" id="IPR013752">
    <property type="entry name" value="KPA_reductase"/>
</dbReference>
<dbReference type="InterPro" id="IPR036291">
    <property type="entry name" value="NAD(P)-bd_dom_sf"/>
</dbReference>
<dbReference type="Pfam" id="PF02558">
    <property type="entry name" value="ApbA"/>
    <property type="match status" value="1"/>
</dbReference>
<dbReference type="EC" id="1.1.1.169" evidence="2"/>
<dbReference type="Pfam" id="PF08546">
    <property type="entry name" value="ApbA_C"/>
    <property type="match status" value="1"/>
</dbReference>
<comment type="catalytic activity">
    <reaction evidence="6">
        <text>(R)-pantoate + NADP(+) = 2-dehydropantoate + NADPH + H(+)</text>
        <dbReference type="Rhea" id="RHEA:16233"/>
        <dbReference type="ChEBI" id="CHEBI:11561"/>
        <dbReference type="ChEBI" id="CHEBI:15378"/>
        <dbReference type="ChEBI" id="CHEBI:15980"/>
        <dbReference type="ChEBI" id="CHEBI:57783"/>
        <dbReference type="ChEBI" id="CHEBI:58349"/>
        <dbReference type="EC" id="1.1.1.169"/>
    </reaction>
</comment>
<evidence type="ECO:0000256" key="6">
    <source>
        <dbReference type="ARBA" id="ARBA00048793"/>
    </source>
</evidence>
<dbReference type="InterPro" id="IPR051402">
    <property type="entry name" value="KPR-Related"/>
</dbReference>
<evidence type="ECO:0000256" key="1">
    <source>
        <dbReference type="ARBA" id="ARBA00004994"/>
    </source>
</evidence>
<protein>
    <recommendedName>
        <fullName evidence="3">2-dehydropantoate 2-reductase</fullName>
        <ecNumber evidence="2">1.1.1.169</ecNumber>
    </recommendedName>
    <alternativeName>
        <fullName evidence="5">Ketopantoate reductase</fullName>
    </alternativeName>
</protein>
<feature type="domain" description="Ketopantoate reductase C-terminal" evidence="8">
    <location>
        <begin position="197"/>
        <end position="316"/>
    </location>
</feature>
<dbReference type="SUPFAM" id="SSF48179">
    <property type="entry name" value="6-phosphogluconate dehydrogenase C-terminal domain-like"/>
    <property type="match status" value="1"/>
</dbReference>
<dbReference type="InterPro" id="IPR013332">
    <property type="entry name" value="KPR_N"/>
</dbReference>
<gene>
    <name evidence="9" type="ORF">JHL17_22150</name>
</gene>
<dbReference type="PANTHER" id="PTHR21708:SF45">
    <property type="entry name" value="2-DEHYDROPANTOATE 2-REDUCTASE"/>
    <property type="match status" value="1"/>
</dbReference>
<feature type="domain" description="Ketopantoate reductase N-terminal" evidence="7">
    <location>
        <begin position="3"/>
        <end position="167"/>
    </location>
</feature>
<evidence type="ECO:0000313" key="10">
    <source>
        <dbReference type="Proteomes" id="UP000652760"/>
    </source>
</evidence>
<dbReference type="InterPro" id="IPR008927">
    <property type="entry name" value="6-PGluconate_DH-like_C_sf"/>
</dbReference>
<evidence type="ECO:0000259" key="8">
    <source>
        <dbReference type="Pfam" id="PF08546"/>
    </source>
</evidence>
<evidence type="ECO:0000259" key="7">
    <source>
        <dbReference type="Pfam" id="PF02558"/>
    </source>
</evidence>
<accession>A0ABS1F9L1</accession>
<dbReference type="NCBIfam" id="NF005089">
    <property type="entry name" value="PRK06522.1-4"/>
    <property type="match status" value="1"/>
</dbReference>
<dbReference type="Gene3D" id="1.10.1040.10">
    <property type="entry name" value="N-(1-d-carboxylethyl)-l-norvaline Dehydrogenase, domain 2"/>
    <property type="match status" value="1"/>
</dbReference>
<evidence type="ECO:0000256" key="5">
    <source>
        <dbReference type="ARBA" id="ARBA00032024"/>
    </source>
</evidence>
<dbReference type="RefSeq" id="WP_200196466.1">
    <property type="nucleotide sequence ID" value="NZ_JAENHM010000060.1"/>
</dbReference>
<sequence length="343" mass="36469">MKICIYGSGAIGGYLGVRLHQAGAEVSLVARGAHLAAMRENGVTLLMGEEKTVVRPRCTDNPAELGPQDYVIIALKAHSVPGVVPAMQPLLGDDTAVVTAVNGIPYWYFYGTGGEFDGRTLETVDPGSVQWNGLGPQRAIGCVVYPATEVVEPGVIQHVYGDKFSLGEPDGSKSGRVVALSQAMEAGGLRAPVLDRIRDEIWLKLWGNLCFNPISALTHGTLEVICGDTDTRAVAKAMMLEAKDIGDKLGVHFRVDVERRINGAAAVGAHKTSMLQDLERGRPMEIDPLLSVVQEMGRMVGVPTPTIDVVLALVKQRGETAGCYSRPRPAAVAAPTPEVVAAR</sequence>
<evidence type="ECO:0000256" key="3">
    <source>
        <dbReference type="ARBA" id="ARBA00019465"/>
    </source>
</evidence>